<dbReference type="Gene3D" id="1.20.1250.20">
    <property type="entry name" value="MFS general substrate transporter like domains"/>
    <property type="match status" value="1"/>
</dbReference>
<dbReference type="HOGENOM" id="CLU_008455_11_3_1"/>
<dbReference type="SUPFAM" id="SSF103473">
    <property type="entry name" value="MFS general substrate transporter"/>
    <property type="match status" value="1"/>
</dbReference>
<feature type="compositionally biased region" description="Polar residues" evidence="5">
    <location>
        <begin position="38"/>
        <end position="60"/>
    </location>
</feature>
<evidence type="ECO:0000256" key="2">
    <source>
        <dbReference type="ARBA" id="ARBA00022692"/>
    </source>
</evidence>
<feature type="transmembrane region" description="Helical" evidence="6">
    <location>
        <begin position="304"/>
        <end position="326"/>
    </location>
</feature>
<evidence type="ECO:0000256" key="4">
    <source>
        <dbReference type="ARBA" id="ARBA00023136"/>
    </source>
</evidence>
<feature type="transmembrane region" description="Helical" evidence="6">
    <location>
        <begin position="253"/>
        <end position="271"/>
    </location>
</feature>
<feature type="compositionally biased region" description="Polar residues" evidence="5">
    <location>
        <begin position="90"/>
        <end position="106"/>
    </location>
</feature>
<keyword evidence="2 6" id="KW-0812">Transmembrane</keyword>
<feature type="transmembrane region" description="Helical" evidence="6">
    <location>
        <begin position="212"/>
        <end position="233"/>
    </location>
</feature>
<dbReference type="InterPro" id="IPR020846">
    <property type="entry name" value="MFS_dom"/>
</dbReference>
<feature type="transmembrane region" description="Helical" evidence="6">
    <location>
        <begin position="372"/>
        <end position="393"/>
    </location>
</feature>
<dbReference type="GO" id="GO:0000297">
    <property type="term" value="F:spermine transmembrane transporter activity"/>
    <property type="evidence" value="ECO:0007669"/>
    <property type="project" value="TreeGrafter"/>
</dbReference>
<evidence type="ECO:0000256" key="3">
    <source>
        <dbReference type="ARBA" id="ARBA00022989"/>
    </source>
</evidence>
<feature type="transmembrane region" description="Helical" evidence="6">
    <location>
        <begin position="431"/>
        <end position="458"/>
    </location>
</feature>
<evidence type="ECO:0000313" key="9">
    <source>
        <dbReference type="Proteomes" id="UP000005018"/>
    </source>
</evidence>
<feature type="transmembrane region" description="Helical" evidence="6">
    <location>
        <begin position="560"/>
        <end position="582"/>
    </location>
</feature>
<keyword evidence="9" id="KW-1185">Reference proteome</keyword>
<keyword evidence="3 6" id="KW-1133">Transmembrane helix</keyword>
<evidence type="ECO:0000259" key="7">
    <source>
        <dbReference type="PROSITE" id="PS50850"/>
    </source>
</evidence>
<comment type="subcellular location">
    <subcellularLocation>
        <location evidence="1">Membrane</location>
        <topology evidence="1">Multi-pass membrane protein</topology>
    </subcellularLocation>
</comment>
<reference evidence="8 9" key="1">
    <citation type="journal article" date="2012" name="PLoS ONE">
        <title>Sequence and analysis of the genome of the pathogenic yeast Candida orthopsilosis.</title>
        <authorList>
            <person name="Riccombeni A."/>
            <person name="Vidanes G."/>
            <person name="Proux-Wera E."/>
            <person name="Wolfe K.H."/>
            <person name="Butler G."/>
        </authorList>
    </citation>
    <scope>NUCLEOTIDE SEQUENCE [LARGE SCALE GENOMIC DNA]</scope>
    <source>
        <strain evidence="8 9">Co 90-125</strain>
    </source>
</reference>
<protein>
    <submittedName>
        <fullName evidence="8">Tpo4 sperimidine transporter</fullName>
    </submittedName>
</protein>
<evidence type="ECO:0000313" key="8">
    <source>
        <dbReference type="EMBL" id="CCG23095.1"/>
    </source>
</evidence>
<feature type="transmembrane region" description="Helical" evidence="6">
    <location>
        <begin position="338"/>
        <end position="360"/>
    </location>
</feature>
<feature type="compositionally biased region" description="Low complexity" evidence="5">
    <location>
        <begin position="17"/>
        <end position="26"/>
    </location>
</feature>
<dbReference type="CDD" id="cd17323">
    <property type="entry name" value="MFS_Tpo1_MDR_like"/>
    <property type="match status" value="1"/>
</dbReference>
<dbReference type="PANTHER" id="PTHR23502:SF38">
    <property type="entry name" value="POLYAMINE TRANSPORTER 4"/>
    <property type="match status" value="1"/>
</dbReference>
<feature type="domain" description="Major facilitator superfamily (MFS) profile" evidence="7">
    <location>
        <begin position="213"/>
        <end position="651"/>
    </location>
</feature>
<gene>
    <name evidence="8" type="ORF">CORT_0D02470</name>
</gene>
<keyword evidence="4 6" id="KW-0472">Membrane</keyword>
<dbReference type="eggNOG" id="KOG0255">
    <property type="taxonomic scope" value="Eukaryota"/>
</dbReference>
<dbReference type="InterPro" id="IPR036259">
    <property type="entry name" value="MFS_trans_sf"/>
</dbReference>
<dbReference type="Proteomes" id="UP000005018">
    <property type="component" value="Chromosome 4"/>
</dbReference>
<dbReference type="GO" id="GO:0015606">
    <property type="term" value="F:spermidine transmembrane transporter activity"/>
    <property type="evidence" value="ECO:0007669"/>
    <property type="project" value="TreeGrafter"/>
</dbReference>
<feature type="transmembrane region" description="Helical" evidence="6">
    <location>
        <begin position="589"/>
        <end position="612"/>
    </location>
</feature>
<dbReference type="OrthoDB" id="3936150at2759"/>
<proteinExistence type="predicted"/>
<feature type="transmembrane region" description="Helical" evidence="6">
    <location>
        <begin position="278"/>
        <end position="298"/>
    </location>
</feature>
<feature type="compositionally biased region" description="Basic and acidic residues" evidence="5">
    <location>
        <begin position="7"/>
        <end position="16"/>
    </location>
</feature>
<dbReference type="GO" id="GO:0005886">
    <property type="term" value="C:plasma membrane"/>
    <property type="evidence" value="ECO:0007669"/>
    <property type="project" value="TreeGrafter"/>
</dbReference>
<dbReference type="RefSeq" id="XP_003869231.1">
    <property type="nucleotide sequence ID" value="XM_003869182.1"/>
</dbReference>
<sequence>MGVFGTSDKEEAELREAALSAQQQQESSERSSRRPSSTSNNLSHYETASEFSSSANNTYNYPEPSEDCQEHPTNADSKGGLTGPEEITKSTEQFNNPSGYNDSNGKTIEAHNTPIVGISQNDPYLSSETASEAEIQPVAIEGKNAPEGEENALNRQYTLERIRTGKSVEEAASEQFLKEATSDRVYGVNELDWDGPDDKENPQNWTKLKKWWITWTAAVMCLVCSLGSSMYTASIPELMVNFGASQELCLSGLTFYLIGLAIGPSIAAPLSETYGRKPLYVISWPIAMLFTMGVGLSPNIRTLLVLRFFCGFFSSPALSVAGGTISDLWSGEPSEQSFAVAIFCLCPFLGPVMGPIIGGFSAEYKNWKWSAAWVMLMFFGAAWPSAILCPETFKKTILVRRAMKRGIKVDTPTVNLAYVKKMIKFSLGMPLILLFTEPIVFFLSLYIAFVFAVLFAFFEAFPVIFRGEYHMDLGISGLPFIAVGIGLVMGVIFYIVLDKTIYFPKNPDGTRGKRDENGNIVWDAPESRLLVAKIGAFCLPASLFWLGWTGRTGNIHWLAPTASGVPFGFGLILVFFAVVLYFSMSFPPIVVASCIAANNLLRYILASVFPLFTVQCFENLGIGWAGSLFGFIAAIMVPVPFVFSYFGPKFRARSKYGYAAYFKKLAEEKAAREKAHNEGDEKTQPPNPEKDVATKV</sequence>
<evidence type="ECO:0000256" key="6">
    <source>
        <dbReference type="SAM" id="Phobius"/>
    </source>
</evidence>
<dbReference type="KEGG" id="cot:CORT_0D02470"/>
<dbReference type="InterPro" id="IPR011701">
    <property type="entry name" value="MFS"/>
</dbReference>
<dbReference type="PANTHER" id="PTHR23502">
    <property type="entry name" value="MAJOR FACILITATOR SUPERFAMILY"/>
    <property type="match status" value="1"/>
</dbReference>
<organism evidence="8 9">
    <name type="scientific">Candida orthopsilosis (strain 90-125)</name>
    <name type="common">Yeast</name>
    <dbReference type="NCBI Taxonomy" id="1136231"/>
    <lineage>
        <taxon>Eukaryota</taxon>
        <taxon>Fungi</taxon>
        <taxon>Dikarya</taxon>
        <taxon>Ascomycota</taxon>
        <taxon>Saccharomycotina</taxon>
        <taxon>Pichiomycetes</taxon>
        <taxon>Debaryomycetaceae</taxon>
        <taxon>Candida/Lodderomyces clade</taxon>
        <taxon>Candida</taxon>
    </lineage>
</organism>
<feature type="transmembrane region" description="Helical" evidence="6">
    <location>
        <begin position="530"/>
        <end position="548"/>
    </location>
</feature>
<evidence type="ECO:0000256" key="1">
    <source>
        <dbReference type="ARBA" id="ARBA00004141"/>
    </source>
</evidence>
<feature type="transmembrane region" description="Helical" evidence="6">
    <location>
        <begin position="624"/>
        <end position="646"/>
    </location>
</feature>
<feature type="region of interest" description="Disordered" evidence="5">
    <location>
        <begin position="672"/>
        <end position="696"/>
    </location>
</feature>
<dbReference type="AlphaFoldDB" id="H8X502"/>
<feature type="region of interest" description="Disordered" evidence="5">
    <location>
        <begin position="1"/>
        <end position="108"/>
    </location>
</feature>
<dbReference type="PROSITE" id="PS50850">
    <property type="entry name" value="MFS"/>
    <property type="match status" value="1"/>
</dbReference>
<feature type="transmembrane region" description="Helical" evidence="6">
    <location>
        <begin position="478"/>
        <end position="497"/>
    </location>
</feature>
<dbReference type="GeneID" id="14540563"/>
<dbReference type="EMBL" id="HE681722">
    <property type="protein sequence ID" value="CCG23095.1"/>
    <property type="molecule type" value="Genomic_DNA"/>
</dbReference>
<evidence type="ECO:0000256" key="5">
    <source>
        <dbReference type="SAM" id="MobiDB-lite"/>
    </source>
</evidence>
<accession>H8X502</accession>
<dbReference type="Pfam" id="PF07690">
    <property type="entry name" value="MFS_1"/>
    <property type="match status" value="1"/>
</dbReference>
<name>H8X502_CANO9</name>